<dbReference type="GO" id="GO:0006508">
    <property type="term" value="P:proteolysis"/>
    <property type="evidence" value="ECO:0007669"/>
    <property type="project" value="UniProtKB-KW"/>
</dbReference>
<evidence type="ECO:0000313" key="5">
    <source>
        <dbReference type="EMBL" id="KZV49363.1"/>
    </source>
</evidence>
<dbReference type="SMART" id="SM00382">
    <property type="entry name" value="AAA"/>
    <property type="match status" value="1"/>
</dbReference>
<dbReference type="GO" id="GO:0016887">
    <property type="term" value="F:ATP hydrolysis activity"/>
    <property type="evidence" value="ECO:0007669"/>
    <property type="project" value="InterPro"/>
</dbReference>
<keyword evidence="5" id="KW-0378">Hydrolase</keyword>
<dbReference type="Gene3D" id="3.40.50.300">
    <property type="entry name" value="P-loop containing nucleotide triphosphate hydrolases"/>
    <property type="match status" value="1"/>
</dbReference>
<protein>
    <submittedName>
        <fullName evidence="5">Metalloprotease m41 ftsh isoform 1</fullName>
    </submittedName>
</protein>
<dbReference type="GO" id="GO:0008237">
    <property type="term" value="F:metallopeptidase activity"/>
    <property type="evidence" value="ECO:0007669"/>
    <property type="project" value="UniProtKB-KW"/>
</dbReference>
<keyword evidence="5" id="KW-0645">Protease</keyword>
<dbReference type="Pfam" id="PF00004">
    <property type="entry name" value="AAA"/>
    <property type="match status" value="1"/>
</dbReference>
<dbReference type="InterPro" id="IPR003959">
    <property type="entry name" value="ATPase_AAA_core"/>
</dbReference>
<feature type="coiled-coil region" evidence="1">
    <location>
        <begin position="36"/>
        <end position="63"/>
    </location>
</feature>
<feature type="domain" description="AAA+ ATPase" evidence="4">
    <location>
        <begin position="666"/>
        <end position="806"/>
    </location>
</feature>
<keyword evidence="3" id="KW-0472">Membrane</keyword>
<keyword evidence="1" id="KW-0175">Coiled coil</keyword>
<keyword evidence="6" id="KW-1185">Reference proteome</keyword>
<dbReference type="InterPro" id="IPR003593">
    <property type="entry name" value="AAA+_ATPase"/>
</dbReference>
<evidence type="ECO:0000313" key="6">
    <source>
        <dbReference type="Proteomes" id="UP000250235"/>
    </source>
</evidence>
<dbReference type="OrthoDB" id="2016434at2759"/>
<feature type="transmembrane region" description="Helical" evidence="3">
    <location>
        <begin position="577"/>
        <end position="596"/>
    </location>
</feature>
<keyword evidence="3" id="KW-0812">Transmembrane</keyword>
<dbReference type="GO" id="GO:0009535">
    <property type="term" value="C:chloroplast thylakoid membrane"/>
    <property type="evidence" value="ECO:0007669"/>
    <property type="project" value="TreeGrafter"/>
</dbReference>
<reference evidence="5 6" key="1">
    <citation type="journal article" date="2015" name="Proc. Natl. Acad. Sci. U.S.A.">
        <title>The resurrection genome of Boea hygrometrica: A blueprint for survival of dehydration.</title>
        <authorList>
            <person name="Xiao L."/>
            <person name="Yang G."/>
            <person name="Zhang L."/>
            <person name="Yang X."/>
            <person name="Zhao S."/>
            <person name="Ji Z."/>
            <person name="Zhou Q."/>
            <person name="Hu M."/>
            <person name="Wang Y."/>
            <person name="Chen M."/>
            <person name="Xu Y."/>
            <person name="Jin H."/>
            <person name="Xiao X."/>
            <person name="Hu G."/>
            <person name="Bao F."/>
            <person name="Hu Y."/>
            <person name="Wan P."/>
            <person name="Li L."/>
            <person name="Deng X."/>
            <person name="Kuang T."/>
            <person name="Xiang C."/>
            <person name="Zhu J.K."/>
            <person name="Oliver M.J."/>
            <person name="He Y."/>
        </authorList>
    </citation>
    <scope>NUCLEOTIDE SEQUENCE [LARGE SCALE GENOMIC DNA]</scope>
    <source>
        <strain evidence="6">cv. XS01</strain>
    </source>
</reference>
<dbReference type="Proteomes" id="UP000250235">
    <property type="component" value="Unassembled WGS sequence"/>
</dbReference>
<evidence type="ECO:0000256" key="3">
    <source>
        <dbReference type="SAM" id="Phobius"/>
    </source>
</evidence>
<evidence type="ECO:0000259" key="4">
    <source>
        <dbReference type="SMART" id="SM00382"/>
    </source>
</evidence>
<dbReference type="EMBL" id="KQ993062">
    <property type="protein sequence ID" value="KZV49363.1"/>
    <property type="molecule type" value="Genomic_DNA"/>
</dbReference>
<accession>A0A2Z7CRF3</accession>
<evidence type="ECO:0000256" key="2">
    <source>
        <dbReference type="SAM" id="MobiDB-lite"/>
    </source>
</evidence>
<keyword evidence="3" id="KW-1133">Transmembrane helix</keyword>
<dbReference type="PANTHER" id="PTHR23076">
    <property type="entry name" value="METALLOPROTEASE M41 FTSH"/>
    <property type="match status" value="1"/>
</dbReference>
<gene>
    <name evidence="5" type="ORF">F511_10903</name>
</gene>
<dbReference type="SUPFAM" id="SSF52540">
    <property type="entry name" value="P-loop containing nucleoside triphosphate hydrolases"/>
    <property type="match status" value="1"/>
</dbReference>
<dbReference type="GO" id="GO:0004176">
    <property type="term" value="F:ATP-dependent peptidase activity"/>
    <property type="evidence" value="ECO:0007669"/>
    <property type="project" value="TreeGrafter"/>
</dbReference>
<dbReference type="PANTHER" id="PTHR23076:SF58">
    <property type="entry name" value="INACTIVE ATP-DEPENDENT ZINC METALLOPROTEASE FTSHI 5, CHLOROPLASTIC-RELATED"/>
    <property type="match status" value="1"/>
</dbReference>
<organism evidence="5 6">
    <name type="scientific">Dorcoceras hygrometricum</name>
    <dbReference type="NCBI Taxonomy" id="472368"/>
    <lineage>
        <taxon>Eukaryota</taxon>
        <taxon>Viridiplantae</taxon>
        <taxon>Streptophyta</taxon>
        <taxon>Embryophyta</taxon>
        <taxon>Tracheophyta</taxon>
        <taxon>Spermatophyta</taxon>
        <taxon>Magnoliopsida</taxon>
        <taxon>eudicotyledons</taxon>
        <taxon>Gunneridae</taxon>
        <taxon>Pentapetalae</taxon>
        <taxon>asterids</taxon>
        <taxon>lamiids</taxon>
        <taxon>Lamiales</taxon>
        <taxon>Gesneriaceae</taxon>
        <taxon>Didymocarpoideae</taxon>
        <taxon>Trichosporeae</taxon>
        <taxon>Loxocarpinae</taxon>
        <taxon>Dorcoceras</taxon>
    </lineage>
</organism>
<name>A0A2Z7CRF3_9LAMI</name>
<proteinExistence type="predicted"/>
<dbReference type="AlphaFoldDB" id="A0A2Z7CRF3"/>
<feature type="region of interest" description="Disordered" evidence="2">
    <location>
        <begin position="316"/>
        <end position="357"/>
    </location>
</feature>
<sequence>MVEEAKKSENEVSSAKVKEGLKGVKATKRMLQEEIMNDLYAKLRVLKGEKDQLMNRSKEIVEKFFKAKREEESLLRKAKSGGVRIQKLREERMSWEKEYNDIWERIDEIEDLISGKETMALSIGVRELVFLERECEALVVGFMKEVRKRATQSSSAAPLTKISKGEIQQELQHAHRQLQEQIILPSVLTNEERGSLSYHDATDFALRIQQVLRDSKKMQKNLEDHIKKTMKKNGKERRYIAITPADEVVKGFPDIELKWMFGRKEVIVPKAVGLHLLHGWKKWRDDSKTNLKRSLLEDPDLGKKYVAERQISLGGVDQISTDEKPGNLEGSEPEGVRGGLTQRKGDRKITSSSGLMGSEDCLSKMGMEKERILLDRDRVSSRSWFNEQRNRWELDPIAVPYAISKKLVEGARIRHDWSAMYVTLKGNDKEFFVDIKEFEMLFEDFGGFDALYLRMIAAGIPTAVQLMYIPFSELDVRQQFFLVLTMCRQCFTGLWSSNIVSHARKWTLEKIRNINDDIMMMTVFPVLEFIIPYQLRMRLGMAWPEYSDVSVGSTWYLTWQSEAETNFRSRKTDEFQWYFWFLIRASIYGYVVFHVIRYLKRKIPRILGFGPMRRDPNLRKLGRVRIKNPPIRLKDFASVESMKEEINEVVAFLRNPHAFREMGARAPRGVLIVGERGTGKTSLALAIAAEAKVPVVEVKAHQLEAGLWVGQSASNVRELFQTARDLAPVIILVEDFDLFAGVRGKFIHTKKQDHEAFINQLLVELDGFEKQDGVVLMATTRNVKQIDEALQRPGRMDRIFHLQRPTKAEREKILRIAAEETMDEDLIDFVDWRKPRNK</sequence>
<dbReference type="GO" id="GO:0005524">
    <property type="term" value="F:ATP binding"/>
    <property type="evidence" value="ECO:0007669"/>
    <property type="project" value="InterPro"/>
</dbReference>
<keyword evidence="5" id="KW-0482">Metalloprotease</keyword>
<dbReference type="InterPro" id="IPR027417">
    <property type="entry name" value="P-loop_NTPase"/>
</dbReference>
<evidence type="ECO:0000256" key="1">
    <source>
        <dbReference type="SAM" id="Coils"/>
    </source>
</evidence>
<dbReference type="FunFam" id="3.40.50.300:FF:001891">
    <property type="entry name" value="ATP-dependent zinc metalloprotease FtsH 3"/>
    <property type="match status" value="1"/>
</dbReference>